<name>A0ABR1GZ37_9HYPO</name>
<evidence type="ECO:0000313" key="1">
    <source>
        <dbReference type="EMBL" id="KAK7414080.1"/>
    </source>
</evidence>
<accession>A0ABR1GZ37</accession>
<keyword evidence="2" id="KW-1185">Reference proteome</keyword>
<organism evidence="1 2">
    <name type="scientific">Neonectria punicea</name>
    <dbReference type="NCBI Taxonomy" id="979145"/>
    <lineage>
        <taxon>Eukaryota</taxon>
        <taxon>Fungi</taxon>
        <taxon>Dikarya</taxon>
        <taxon>Ascomycota</taxon>
        <taxon>Pezizomycotina</taxon>
        <taxon>Sordariomycetes</taxon>
        <taxon>Hypocreomycetidae</taxon>
        <taxon>Hypocreales</taxon>
        <taxon>Nectriaceae</taxon>
        <taxon>Neonectria</taxon>
    </lineage>
</organism>
<proteinExistence type="predicted"/>
<sequence>MDVSNTGGETMIDYYTNGTTLIANAHGDKPVFQYSCLPITGFRNRGANSTLPAPTQERLEAMAPVEDLALCLMHARNAFDIDEKGKPLPLRRHLVKMMLQDPELK</sequence>
<evidence type="ECO:0000313" key="2">
    <source>
        <dbReference type="Proteomes" id="UP001498476"/>
    </source>
</evidence>
<reference evidence="1 2" key="1">
    <citation type="journal article" date="2025" name="Microbiol. Resour. Announc.">
        <title>Draft genome sequences for Neonectria magnoliae and Neonectria punicea, canker pathogens of Liriodendron tulipifera and Acer saccharum in West Virginia.</title>
        <authorList>
            <person name="Petronek H.M."/>
            <person name="Kasson M.T."/>
            <person name="Metheny A.M."/>
            <person name="Stauder C.M."/>
            <person name="Lovett B."/>
            <person name="Lynch S.C."/>
            <person name="Garnas J.R."/>
            <person name="Kasson L.R."/>
            <person name="Stajich J.E."/>
        </authorList>
    </citation>
    <scope>NUCLEOTIDE SEQUENCE [LARGE SCALE GENOMIC DNA]</scope>
    <source>
        <strain evidence="1 2">NRRL 64653</strain>
    </source>
</reference>
<gene>
    <name evidence="1" type="ORF">QQX98_007023</name>
</gene>
<dbReference type="EMBL" id="JAZAVJ010000111">
    <property type="protein sequence ID" value="KAK7414080.1"/>
    <property type="molecule type" value="Genomic_DNA"/>
</dbReference>
<protein>
    <submittedName>
        <fullName evidence="1">Uncharacterized protein</fullName>
    </submittedName>
</protein>
<dbReference type="Proteomes" id="UP001498476">
    <property type="component" value="Unassembled WGS sequence"/>
</dbReference>
<comment type="caution">
    <text evidence="1">The sequence shown here is derived from an EMBL/GenBank/DDBJ whole genome shotgun (WGS) entry which is preliminary data.</text>
</comment>